<keyword evidence="5" id="KW-1185">Reference proteome</keyword>
<evidence type="ECO:0000256" key="2">
    <source>
        <dbReference type="ARBA" id="ARBA00022679"/>
    </source>
</evidence>
<dbReference type="Gene3D" id="3.40.50.150">
    <property type="entry name" value="Vaccinia Virus protein VP39"/>
    <property type="match status" value="1"/>
</dbReference>
<evidence type="ECO:0008006" key="6">
    <source>
        <dbReference type="Google" id="ProtNLM"/>
    </source>
</evidence>
<reference evidence="4" key="1">
    <citation type="submission" date="2023-10" db="EMBL/GenBank/DDBJ databases">
        <authorList>
            <person name="Chen Y."/>
            <person name="Shah S."/>
            <person name="Dougan E. K."/>
            <person name="Thang M."/>
            <person name="Chan C."/>
        </authorList>
    </citation>
    <scope>NUCLEOTIDE SEQUENCE [LARGE SCALE GENOMIC DNA]</scope>
</reference>
<dbReference type="EMBL" id="CAUYUJ010014247">
    <property type="protein sequence ID" value="CAK0838767.1"/>
    <property type="molecule type" value="Genomic_DNA"/>
</dbReference>
<dbReference type="Pfam" id="PF00145">
    <property type="entry name" value="DNA_methylase"/>
    <property type="match status" value="1"/>
</dbReference>
<proteinExistence type="predicted"/>
<keyword evidence="2" id="KW-0808">Transferase</keyword>
<dbReference type="InterPro" id="IPR029063">
    <property type="entry name" value="SAM-dependent_MTases_sf"/>
</dbReference>
<organism evidence="4 5">
    <name type="scientific">Prorocentrum cordatum</name>
    <dbReference type="NCBI Taxonomy" id="2364126"/>
    <lineage>
        <taxon>Eukaryota</taxon>
        <taxon>Sar</taxon>
        <taxon>Alveolata</taxon>
        <taxon>Dinophyceae</taxon>
        <taxon>Prorocentrales</taxon>
        <taxon>Prorocentraceae</taxon>
        <taxon>Prorocentrum</taxon>
    </lineage>
</organism>
<gene>
    <name evidence="4" type="ORF">PCOR1329_LOCUS34632</name>
</gene>
<sequence>MAEAGPDDADGLLGELGSQELEGADEGEGPAAAAAQPGPIVIEAREIYQGTGFDCAGAEQCSFVWQALRSRVAGAIREGAPLRICTEEPCNVGALPRNCREVVRVRDALRLDLAMVADVYAQCLGHNPGATWPADLPGRSRLGLARRCGRCSTPRQAARARPGGEVLDERVAKVARLQDAGPPRGSREPATAPLADGGEAAGGARELAAALMAAMKGSAAQAAAGGDTAAASDPLGAGDGGGLPRGLATKRAYCRKLAQESPGWLSELTLGHMAEFLGALEGGASVGPTSALALRCLLTVYLPQNPVRQIGAPMFRELRALAEAIDVLLQGKVQHALDVLTQRVKAAQVAISDGHWDAAKWLELIHARDEPPEGKAAPRGLEQRVVRLDGAPLAFKTAKASHAKKEGESAKACRTRLLELIKDSKPPPARKYGPLGLAPQQERKRNGASRHGTTRFLRERVAAFVGDPFDQVSVPAADEALSGATVAYAGEPVAKALPRVLAELAPGLRKAEHAARLGALDDVGPEVAEWLACPEKALLPEAQWPNPMPRVNVESEADWRDLAVHLVSLGIFTVLPEDELVRVRAEPLLNGLFAVEKRGQPGPGAMRVTRLILNMAPGNALLKPRVGEAEVLAASTTWVSLHIPEEKLMLWLCRLPPPAGAGLPIELEWRKDDSLPVVQACSSQDAGWWQVFIDDFDAPEIVEEKRARQLLGTESDLQRRARDSYRRAGVAYSSEKAHLRQLRVERMGADVDGESCRLAGPRDKLLATAALCLATLAEDLVPWRLCMTVLGKMVRTFEFRRPLFCQLNAIWALSTSRTSVRYNAEMVEELILSIMLLPTAATSMRSRIDGMATVSDASEFGGGVCVSTGLRRGAELALNACGDITEHLGVGARFPNMPADPQRPWISSSPRIPKGIVLKVLNVLVIGLFDGIGGLAVAFSRLPVRIVAYVAAETDAKARRVVRLRWPGAVDGDLIQDLCDTFNDSVDICVAGAGAPCQDLSRLDLSGGGLHGRKSSLFFEVPRIFKLLRLLLGAKLHALLENVASMAEDNVRAISECMGVAPYLICSSVLVPCRRPRLFWLSWALQIVPPHRLVDGGFCLEVVGDAGSALDVEWEGPGCCWRGRPRPFPTLVCCRPLPSFPAAPRGLALASSEAEARWRCTAVATKGSSSSGANDARCFLLGNSFCVYVVAWASQRILLAEGALSRPLALAELARAGECRETWGQRGAFEGDAGLPDADEARRPVLYLSRAEKGGSDIRLDCGLPYRPRGRPRSSLGPFARRWRAVVSMAWPRGRQAHINVRELQAALAALRWRSRKASARGSRWLHLVDSRVVAAIVTKGRRPQQQPPKGAAAALKRRSLRGQTLASPRVVAATRVRYARAVQYGVSPQEVSALGVDGEDADGLVANYLAAKWREGAGIALANNPVAGDCFTVPRLRRRLDLSWALLKAWRRAEPAARVLPFTPEIVGAMAGLAADAAAFDVGCLLLISFEGLLRGGEAFASTTADVLDRGEVIVLRVSTSKTTAGKDAAEARGWASSMTARIYAEGAVADLVRVRPGDPAAAAVRHGVFGEAQLQGPGVELRSGVDPWSG</sequence>
<feature type="region of interest" description="Disordered" evidence="3">
    <location>
        <begin position="176"/>
        <end position="199"/>
    </location>
</feature>
<evidence type="ECO:0000256" key="1">
    <source>
        <dbReference type="ARBA" id="ARBA00022603"/>
    </source>
</evidence>
<comment type="caution">
    <text evidence="4">The sequence shown here is derived from an EMBL/GenBank/DDBJ whole genome shotgun (WGS) entry which is preliminary data.</text>
</comment>
<evidence type="ECO:0000313" key="4">
    <source>
        <dbReference type="EMBL" id="CAK0838767.1"/>
    </source>
</evidence>
<name>A0ABN9T1K9_9DINO</name>
<accession>A0ABN9T1K9</accession>
<keyword evidence="1" id="KW-0489">Methyltransferase</keyword>
<feature type="region of interest" description="Disordered" evidence="3">
    <location>
        <begin position="424"/>
        <end position="452"/>
    </location>
</feature>
<protein>
    <recommendedName>
        <fullName evidence="6">DNA (cytosine-5-)-methyltransferase</fullName>
    </recommendedName>
</protein>
<dbReference type="InterPro" id="IPR001525">
    <property type="entry name" value="C5_MeTfrase"/>
</dbReference>
<dbReference type="Proteomes" id="UP001189429">
    <property type="component" value="Unassembled WGS sequence"/>
</dbReference>
<dbReference type="SUPFAM" id="SSF53335">
    <property type="entry name" value="S-adenosyl-L-methionine-dependent methyltransferases"/>
    <property type="match status" value="1"/>
</dbReference>
<evidence type="ECO:0000256" key="3">
    <source>
        <dbReference type="SAM" id="MobiDB-lite"/>
    </source>
</evidence>
<evidence type="ECO:0000313" key="5">
    <source>
        <dbReference type="Proteomes" id="UP001189429"/>
    </source>
</evidence>